<feature type="domain" description="4Fe-4S ferredoxin-type" evidence="4">
    <location>
        <begin position="874"/>
        <end position="905"/>
    </location>
</feature>
<dbReference type="OrthoDB" id="9803192at2"/>
<dbReference type="Gene3D" id="3.50.50.60">
    <property type="entry name" value="FAD/NAD(P)-binding domain"/>
    <property type="match status" value="2"/>
</dbReference>
<dbReference type="GO" id="GO:0051536">
    <property type="term" value="F:iron-sulfur cluster binding"/>
    <property type="evidence" value="ECO:0007669"/>
    <property type="project" value="UniProtKB-KW"/>
</dbReference>
<accession>A0A1T4NC63</accession>
<dbReference type="PANTHER" id="PTHR42783:SF3">
    <property type="entry name" value="GLUTAMATE SYNTHASE [NADPH] SMALL CHAIN-RELATED"/>
    <property type="match status" value="1"/>
</dbReference>
<dbReference type="Proteomes" id="UP000196365">
    <property type="component" value="Unassembled WGS sequence"/>
</dbReference>
<reference evidence="5 6" key="1">
    <citation type="submission" date="2017-02" db="EMBL/GenBank/DDBJ databases">
        <authorList>
            <person name="Peterson S.W."/>
        </authorList>
    </citation>
    <scope>NUCLEOTIDE SEQUENCE [LARGE SCALE GENOMIC DNA]</scope>
    <source>
        <strain evidence="5 6">DSM 15102</strain>
    </source>
</reference>
<dbReference type="AlphaFoldDB" id="A0A1T4NC63"/>
<evidence type="ECO:0000313" key="6">
    <source>
        <dbReference type="Proteomes" id="UP000196365"/>
    </source>
</evidence>
<protein>
    <submittedName>
        <fullName evidence="5">Putative selenate reductase</fullName>
    </submittedName>
</protein>
<proteinExistence type="predicted"/>
<dbReference type="PROSITE" id="PS00198">
    <property type="entry name" value="4FE4S_FER_1"/>
    <property type="match status" value="1"/>
</dbReference>
<dbReference type="InterPro" id="IPR017900">
    <property type="entry name" value="4Fe4S_Fe_S_CS"/>
</dbReference>
<organism evidence="5 6">
    <name type="scientific">Garciella nitratireducens DSM 15102</name>
    <dbReference type="NCBI Taxonomy" id="1121911"/>
    <lineage>
        <taxon>Bacteria</taxon>
        <taxon>Bacillati</taxon>
        <taxon>Bacillota</taxon>
        <taxon>Clostridia</taxon>
        <taxon>Eubacteriales</taxon>
        <taxon>Eubacteriaceae</taxon>
        <taxon>Garciella</taxon>
    </lineage>
</organism>
<keyword evidence="3" id="KW-0411">Iron-sulfur</keyword>
<gene>
    <name evidence="5" type="ORF">SAMN02745973_01626</name>
</gene>
<dbReference type="Pfam" id="PF07992">
    <property type="entry name" value="Pyr_redox_2"/>
    <property type="match status" value="1"/>
</dbReference>
<dbReference type="NCBIfam" id="TIGR03315">
    <property type="entry name" value="Se_ygfK"/>
    <property type="match status" value="1"/>
</dbReference>
<evidence type="ECO:0000256" key="1">
    <source>
        <dbReference type="ARBA" id="ARBA00022723"/>
    </source>
</evidence>
<keyword evidence="2" id="KW-0408">Iron</keyword>
<sequence>MGDFMRSISFEHLISWCLEEYKTKASVFGIRKDKFYVNKSRNYMTDVLGDQLASPVGPAAGPHSQLAQNIITSYLTGARFIELKTVQKMDGEEIRQAIKKPCINAEDECYNCEWSTELTVEEAFAEYIKAYFAIKVLAKEFKISEGNDFAYNMSVGYDLEGIKTKKIDNYIEGLKDASKTEIFKECYEYLSKNLDLFENFAQEDLNKISPKVCNSITLSTLHGCPADEIEKIATYLLKEKKLNTFVKCNPTMLGYEFARKTLDYMGYDYIVFDDHHFKEDLQFDEACTMIKRLLLLSKDLGLKFGVKLTNTFPVDVERNEVPADEMYMSGRALLPLSISLAQKLSKEFDGKLPISYSGGADAFNIEEIFKIGIQPITMATSILKPGGYNRFKQVAELVEPHLNSQYQGIDVEKLTILAEKIIQDERNHKSYREKVRSRKTESELPLFDCYKAPCKDGGCPIHQQIPEYLKLVSQEKYDQAIKVITTDNTAPTILGTLCSQPCREHCTRLDYDKSLSMKAMKKIAADHAQENLMRNLKKSDLKSNKKVAVIGAGPAGIAVATFLRRNGIKTVVFEKLDQPYGIVKHIIPSFRISEEEIKRDYQLALAQGVEFRFGQPANYDIKELKKEYDYVVIATGAWKKAPSPVKEGKGQIVDALEFLWNAKKKNKVNLGCKVAVIGAGDVAMDCARVAKRAQGVEEVAIVYRRTETYMPASQEEINSVKKENIKIYELLAPVRYDGKILVCEKMKLGDYDASGRRSVKGTGQMVELAFDSVIGATGAKVDTSNFEKNEILLDEKGRPQLTNAFESNQENVYIIGDCRKGPSTIVQAMADAKVVAKDIMKKESIKDDFIRYSIEESEQTIYSKRGILEEVKKDQREGNRCLKCDQICEICVEVCPNRANIMIEVEGFEKSHQIVHIDGMCNECGNCGVFCPHIGNPYKDKVTIFWTKEDFDLSDNIGFLRLDNNKYLVRTETGNIVEHIVGDSKISQKLEQILITLIKKYEYCLENAIVKS</sequence>
<dbReference type="PANTHER" id="PTHR42783">
    <property type="entry name" value="GLUTAMATE SYNTHASE [NADPH] SMALL CHAIN"/>
    <property type="match status" value="1"/>
</dbReference>
<dbReference type="InterPro" id="IPR009051">
    <property type="entry name" value="Helical_ferredxn"/>
</dbReference>
<dbReference type="PRINTS" id="PR00419">
    <property type="entry name" value="ADXRDTASE"/>
</dbReference>
<keyword evidence="6" id="KW-1185">Reference proteome</keyword>
<dbReference type="SUPFAM" id="SSF51395">
    <property type="entry name" value="FMN-linked oxidoreductases"/>
    <property type="match status" value="1"/>
</dbReference>
<name>A0A1T4NC63_9FIRM</name>
<keyword evidence="1" id="KW-0479">Metal-binding</keyword>
<evidence type="ECO:0000256" key="2">
    <source>
        <dbReference type="ARBA" id="ARBA00023004"/>
    </source>
</evidence>
<dbReference type="InterPro" id="IPR036188">
    <property type="entry name" value="FAD/NAD-bd_sf"/>
</dbReference>
<evidence type="ECO:0000256" key="3">
    <source>
        <dbReference type="ARBA" id="ARBA00023014"/>
    </source>
</evidence>
<dbReference type="SUPFAM" id="SSF51971">
    <property type="entry name" value="Nucleotide-binding domain"/>
    <property type="match status" value="1"/>
</dbReference>
<dbReference type="EMBL" id="FUWV01000010">
    <property type="protein sequence ID" value="SJZ76627.1"/>
    <property type="molecule type" value="Genomic_DNA"/>
</dbReference>
<evidence type="ECO:0000313" key="5">
    <source>
        <dbReference type="EMBL" id="SJZ76627.1"/>
    </source>
</evidence>
<dbReference type="GO" id="GO:0046872">
    <property type="term" value="F:metal ion binding"/>
    <property type="evidence" value="ECO:0007669"/>
    <property type="project" value="UniProtKB-KW"/>
</dbReference>
<dbReference type="InterPro" id="IPR023753">
    <property type="entry name" value="FAD/NAD-binding_dom"/>
</dbReference>
<dbReference type="InterPro" id="IPR017896">
    <property type="entry name" value="4Fe4S_Fe-S-bd"/>
</dbReference>
<dbReference type="PROSITE" id="PS51379">
    <property type="entry name" value="4FE4S_FER_2"/>
    <property type="match status" value="1"/>
</dbReference>
<dbReference type="InterPro" id="IPR017701">
    <property type="entry name" value="Se_rdtase_YgfK"/>
</dbReference>
<evidence type="ECO:0000259" key="4">
    <source>
        <dbReference type="PROSITE" id="PS51379"/>
    </source>
</evidence>
<dbReference type="GO" id="GO:0016491">
    <property type="term" value="F:oxidoreductase activity"/>
    <property type="evidence" value="ECO:0007669"/>
    <property type="project" value="InterPro"/>
</dbReference>
<dbReference type="Pfam" id="PF14691">
    <property type="entry name" value="Fer4_20"/>
    <property type="match status" value="1"/>
</dbReference>
<dbReference type="RefSeq" id="WP_087679025.1">
    <property type="nucleotide sequence ID" value="NZ_FUWV01000010.1"/>
</dbReference>
<dbReference type="SUPFAM" id="SSF46548">
    <property type="entry name" value="alpha-helical ferredoxin"/>
    <property type="match status" value="2"/>
</dbReference>
<dbReference type="Gene3D" id="1.10.1060.10">
    <property type="entry name" value="Alpha-helical ferredoxin"/>
    <property type="match status" value="1"/>
</dbReference>
<dbReference type="InterPro" id="IPR028261">
    <property type="entry name" value="DPD_II"/>
</dbReference>